<evidence type="ECO:0000256" key="1">
    <source>
        <dbReference type="SAM" id="MobiDB-lite"/>
    </source>
</evidence>
<feature type="region of interest" description="Disordered" evidence="1">
    <location>
        <begin position="153"/>
        <end position="182"/>
    </location>
</feature>
<dbReference type="EMBL" id="FOGP01000001">
    <property type="protein sequence ID" value="SER29317.1"/>
    <property type="molecule type" value="Genomic_DNA"/>
</dbReference>
<dbReference type="Proteomes" id="UP000199135">
    <property type="component" value="Unassembled WGS sequence"/>
</dbReference>
<dbReference type="Proteomes" id="UP000199128">
    <property type="component" value="Unassembled WGS sequence"/>
</dbReference>
<keyword evidence="2" id="KW-0472">Membrane</keyword>
<sequence>MKRYRYDQAKFNVSVTATGAFCLALCVISILSIIGVISLIPAALGVLILIVAGYQTWNTFVAIANPQDVIVDDDSISFCAFGRTDRYAFEDIKSFNVREVGGDAKVYVRVNGGGLLRGRYWLQLLYMNDGKELFQWIEDFEYKLDPNSLKARARRSSEEYRTVHGDSNGKVPARKKKKTKRG</sequence>
<evidence type="ECO:0000313" key="6">
    <source>
        <dbReference type="Proteomes" id="UP000199135"/>
    </source>
</evidence>
<evidence type="ECO:0000313" key="5">
    <source>
        <dbReference type="Proteomes" id="UP000199128"/>
    </source>
</evidence>
<reference evidence="5 6" key="2">
    <citation type="submission" date="2016-10" db="EMBL/GenBank/DDBJ databases">
        <authorList>
            <person name="Varghese N."/>
            <person name="Submissions S."/>
        </authorList>
    </citation>
    <scope>NUCLEOTIDE SEQUENCE [LARGE SCALE GENOMIC DNA]</scope>
    <source>
        <strain evidence="5">KHGC19</strain>
        <strain evidence="3 6">WCP15</strain>
    </source>
</reference>
<name>A0A1H9N0L7_9ACTN</name>
<evidence type="ECO:0000256" key="2">
    <source>
        <dbReference type="SAM" id="Phobius"/>
    </source>
</evidence>
<dbReference type="AlphaFoldDB" id="A0A1H9N0L7"/>
<reference evidence="4" key="1">
    <citation type="submission" date="2016-10" db="EMBL/GenBank/DDBJ databases">
        <authorList>
            <person name="de Groot N.N."/>
        </authorList>
    </citation>
    <scope>NUCLEOTIDE SEQUENCE [LARGE SCALE GENOMIC DNA]</scope>
    <source>
        <strain evidence="4">KHGC19</strain>
    </source>
</reference>
<feature type="transmembrane region" description="Helical" evidence="2">
    <location>
        <begin position="21"/>
        <end position="54"/>
    </location>
</feature>
<evidence type="ECO:0000313" key="3">
    <source>
        <dbReference type="EMBL" id="SEH36567.1"/>
    </source>
</evidence>
<accession>A0A1H9N0L7</accession>
<evidence type="ECO:0000313" key="4">
    <source>
        <dbReference type="EMBL" id="SER29317.1"/>
    </source>
</evidence>
<organism evidence="4 5">
    <name type="scientific">Parafannyhessea umbonata</name>
    <dbReference type="NCBI Taxonomy" id="604330"/>
    <lineage>
        <taxon>Bacteria</taxon>
        <taxon>Bacillati</taxon>
        <taxon>Actinomycetota</taxon>
        <taxon>Coriobacteriia</taxon>
        <taxon>Coriobacteriales</taxon>
        <taxon>Atopobiaceae</taxon>
        <taxon>Parafannyhessea</taxon>
    </lineage>
</organism>
<keyword evidence="2" id="KW-1133">Transmembrane helix</keyword>
<feature type="compositionally biased region" description="Basic residues" evidence="1">
    <location>
        <begin position="172"/>
        <end position="182"/>
    </location>
</feature>
<feature type="compositionally biased region" description="Basic and acidic residues" evidence="1">
    <location>
        <begin position="155"/>
        <end position="164"/>
    </location>
</feature>
<gene>
    <name evidence="4" type="ORF">SAMN05216446_0077</name>
    <name evidence="3" type="ORF">SAMN05216447_10177</name>
</gene>
<keyword evidence="2" id="KW-0812">Transmembrane</keyword>
<dbReference type="EMBL" id="FNWT01000001">
    <property type="protein sequence ID" value="SEH36567.1"/>
    <property type="molecule type" value="Genomic_DNA"/>
</dbReference>
<keyword evidence="6" id="KW-1185">Reference proteome</keyword>
<protein>
    <submittedName>
        <fullName evidence="4">Uncharacterized protein</fullName>
    </submittedName>
</protein>
<proteinExistence type="predicted"/>
<dbReference type="RefSeq" id="WP_180363863.1">
    <property type="nucleotide sequence ID" value="NZ_FNWT01000001.1"/>
</dbReference>